<dbReference type="Pfam" id="PF07690">
    <property type="entry name" value="MFS_1"/>
    <property type="match status" value="1"/>
</dbReference>
<comment type="caution">
    <text evidence="7">The sequence shown here is derived from an EMBL/GenBank/DDBJ whole genome shotgun (WGS) entry which is preliminary data.</text>
</comment>
<dbReference type="PROSITE" id="PS00216">
    <property type="entry name" value="SUGAR_TRANSPORT_1"/>
    <property type="match status" value="1"/>
</dbReference>
<dbReference type="EMBL" id="JAUSVP010000022">
    <property type="protein sequence ID" value="MDQ0449988.1"/>
    <property type="molecule type" value="Genomic_DNA"/>
</dbReference>
<evidence type="ECO:0000256" key="5">
    <source>
        <dbReference type="SAM" id="Phobius"/>
    </source>
</evidence>
<name>A0ABU0I5U1_9HYPH</name>
<keyword evidence="2 5" id="KW-0812">Transmembrane</keyword>
<keyword evidence="3 5" id="KW-1133">Transmembrane helix</keyword>
<protein>
    <submittedName>
        <fullName evidence="7">MFS transporter</fullName>
    </submittedName>
</protein>
<evidence type="ECO:0000256" key="1">
    <source>
        <dbReference type="ARBA" id="ARBA00004141"/>
    </source>
</evidence>
<dbReference type="InterPro" id="IPR005829">
    <property type="entry name" value="Sugar_transporter_CS"/>
</dbReference>
<feature type="transmembrane region" description="Helical" evidence="5">
    <location>
        <begin position="276"/>
        <end position="298"/>
    </location>
</feature>
<dbReference type="PANTHER" id="PTHR23508:SF10">
    <property type="entry name" value="CARBOXYLIC ACID TRANSPORTER PROTEIN HOMOLOG"/>
    <property type="match status" value="1"/>
</dbReference>
<feature type="transmembrane region" description="Helical" evidence="5">
    <location>
        <begin position="35"/>
        <end position="62"/>
    </location>
</feature>
<keyword evidence="4 5" id="KW-0472">Membrane</keyword>
<dbReference type="RefSeq" id="WP_238208353.1">
    <property type="nucleotide sequence ID" value="NZ_BPQE01000049.1"/>
</dbReference>
<feature type="transmembrane region" description="Helical" evidence="5">
    <location>
        <begin position="304"/>
        <end position="332"/>
    </location>
</feature>
<evidence type="ECO:0000256" key="2">
    <source>
        <dbReference type="ARBA" id="ARBA00022692"/>
    </source>
</evidence>
<dbReference type="PANTHER" id="PTHR23508">
    <property type="entry name" value="CARBOXYLIC ACID TRANSPORTER PROTEIN HOMOLOG"/>
    <property type="match status" value="1"/>
</dbReference>
<feature type="transmembrane region" description="Helical" evidence="5">
    <location>
        <begin position="187"/>
        <end position="204"/>
    </location>
</feature>
<evidence type="ECO:0000259" key="6">
    <source>
        <dbReference type="PROSITE" id="PS50850"/>
    </source>
</evidence>
<evidence type="ECO:0000256" key="3">
    <source>
        <dbReference type="ARBA" id="ARBA00022989"/>
    </source>
</evidence>
<sequence length="461" mass="48471">MDPTTATGIERAEGGAPTVAARLERLPMSGYQRRVFGVIASAWLVDQIDVALLTFLLGSIVAEFGLSPAEAGQLAAMTFAGQLVGNILAGTASDRFGRKTVFQVTMVVWGLASLAAAAAWSLPVLMACRFLIGVGVGGEAPVAQAMVSEIVPASVRGKYIAIMEGFWAVGYVLSGTISFFLLPYLGWRAVFVVVGLLSLVVLAVRRAMPESPRWLAERGRHAEAEAVMAGMEAAVVRATGRPLPPVAPSVAPAPEARAVGNPIATLFAPAYRRRTVMAFGLWFFALIGFFGLNSWIAVLLKEKGFSIIGSVGFVTLINIGGIPGFATAAVLLERLGRKPTTALFLVCAAATAWVYGSATGETGLFVSGFVMQFFMFGMWSCLYAYTPELYPTRARATGAGFASAFGRIGAILGPMIVPVLVRDYGTAAAFQVGAGGFLIAALLVLTLGIETRGRVLEAVSR</sequence>
<evidence type="ECO:0000313" key="7">
    <source>
        <dbReference type="EMBL" id="MDQ0449988.1"/>
    </source>
</evidence>
<reference evidence="7 8" key="1">
    <citation type="submission" date="2023-07" db="EMBL/GenBank/DDBJ databases">
        <title>Genomic Encyclopedia of Type Strains, Phase IV (KMG-IV): sequencing the most valuable type-strain genomes for metagenomic binning, comparative biology and taxonomic classification.</title>
        <authorList>
            <person name="Goeker M."/>
        </authorList>
    </citation>
    <scope>NUCLEOTIDE SEQUENCE [LARGE SCALE GENOMIC DNA]</scope>
    <source>
        <strain evidence="7 8">DSM 19013</strain>
    </source>
</reference>
<feature type="domain" description="Major facilitator superfamily (MFS) profile" evidence="6">
    <location>
        <begin position="35"/>
        <end position="452"/>
    </location>
</feature>
<dbReference type="InterPro" id="IPR036259">
    <property type="entry name" value="MFS_trans_sf"/>
</dbReference>
<feature type="transmembrane region" description="Helical" evidence="5">
    <location>
        <begin position="364"/>
        <end position="386"/>
    </location>
</feature>
<organism evidence="7 8">
    <name type="scientific">Methylobacterium aerolatum</name>
    <dbReference type="NCBI Taxonomy" id="418708"/>
    <lineage>
        <taxon>Bacteria</taxon>
        <taxon>Pseudomonadati</taxon>
        <taxon>Pseudomonadota</taxon>
        <taxon>Alphaproteobacteria</taxon>
        <taxon>Hyphomicrobiales</taxon>
        <taxon>Methylobacteriaceae</taxon>
        <taxon>Methylobacterium</taxon>
    </lineage>
</organism>
<evidence type="ECO:0000313" key="8">
    <source>
        <dbReference type="Proteomes" id="UP001231124"/>
    </source>
</evidence>
<dbReference type="InterPro" id="IPR011701">
    <property type="entry name" value="MFS"/>
</dbReference>
<feature type="transmembrane region" description="Helical" evidence="5">
    <location>
        <begin position="339"/>
        <end position="358"/>
    </location>
</feature>
<dbReference type="SUPFAM" id="SSF103473">
    <property type="entry name" value="MFS general substrate transporter"/>
    <property type="match status" value="1"/>
</dbReference>
<comment type="subcellular location">
    <subcellularLocation>
        <location evidence="1">Membrane</location>
        <topology evidence="1">Multi-pass membrane protein</topology>
    </subcellularLocation>
</comment>
<dbReference type="Proteomes" id="UP001231124">
    <property type="component" value="Unassembled WGS sequence"/>
</dbReference>
<feature type="transmembrane region" description="Helical" evidence="5">
    <location>
        <begin position="104"/>
        <end position="124"/>
    </location>
</feature>
<proteinExistence type="predicted"/>
<feature type="transmembrane region" description="Helical" evidence="5">
    <location>
        <begin position="427"/>
        <end position="449"/>
    </location>
</feature>
<dbReference type="PROSITE" id="PS50850">
    <property type="entry name" value="MFS"/>
    <property type="match status" value="1"/>
</dbReference>
<accession>A0ABU0I5U1</accession>
<keyword evidence="8" id="KW-1185">Reference proteome</keyword>
<dbReference type="Gene3D" id="1.20.1250.20">
    <property type="entry name" value="MFS general substrate transporter like domains"/>
    <property type="match status" value="1"/>
</dbReference>
<feature type="transmembrane region" description="Helical" evidence="5">
    <location>
        <begin position="398"/>
        <end position="421"/>
    </location>
</feature>
<feature type="transmembrane region" description="Helical" evidence="5">
    <location>
        <begin position="159"/>
        <end position="181"/>
    </location>
</feature>
<dbReference type="InterPro" id="IPR020846">
    <property type="entry name" value="MFS_dom"/>
</dbReference>
<gene>
    <name evidence="7" type="ORF">QO012_004513</name>
</gene>
<evidence type="ECO:0000256" key="4">
    <source>
        <dbReference type="ARBA" id="ARBA00023136"/>
    </source>
</evidence>